<feature type="coiled-coil region" evidence="1">
    <location>
        <begin position="163"/>
        <end position="190"/>
    </location>
</feature>
<protein>
    <submittedName>
        <fullName evidence="3">Trichohyalin-like</fullName>
    </submittedName>
</protein>
<dbReference type="EMBL" id="OY660883">
    <property type="protein sequence ID" value="CAJ1082363.1"/>
    <property type="molecule type" value="Genomic_DNA"/>
</dbReference>
<feature type="coiled-coil region" evidence="1">
    <location>
        <begin position="641"/>
        <end position="769"/>
    </location>
</feature>
<feature type="region of interest" description="Disordered" evidence="2">
    <location>
        <begin position="17"/>
        <end position="47"/>
    </location>
</feature>
<feature type="coiled-coil region" evidence="1">
    <location>
        <begin position="564"/>
        <end position="605"/>
    </location>
</feature>
<dbReference type="InterPro" id="IPR037391">
    <property type="entry name" value="PMF1-bd"/>
</dbReference>
<evidence type="ECO:0000256" key="1">
    <source>
        <dbReference type="SAM" id="Coils"/>
    </source>
</evidence>
<evidence type="ECO:0000313" key="4">
    <source>
        <dbReference type="Proteomes" id="UP001178508"/>
    </source>
</evidence>
<feature type="coiled-coil region" evidence="1">
    <location>
        <begin position="819"/>
        <end position="1053"/>
    </location>
</feature>
<keyword evidence="4" id="KW-1185">Reference proteome</keyword>
<evidence type="ECO:0000256" key="2">
    <source>
        <dbReference type="SAM" id="MobiDB-lite"/>
    </source>
</evidence>
<name>A0AAV1H951_XYRNO</name>
<dbReference type="PANTHER" id="PTHR18881">
    <property type="entry name" value="POLYAMINE-MODULATED FACTOR 1-BINDING PROTEIN 1-RELATED"/>
    <property type="match status" value="1"/>
</dbReference>
<keyword evidence="1" id="KW-0175">Coiled coil</keyword>
<feature type="compositionally biased region" description="Basic and acidic residues" evidence="2">
    <location>
        <begin position="1275"/>
        <end position="1292"/>
    </location>
</feature>
<feature type="coiled-coil region" evidence="1">
    <location>
        <begin position="279"/>
        <end position="346"/>
    </location>
</feature>
<feature type="coiled-coil region" evidence="1">
    <location>
        <begin position="1086"/>
        <end position="1127"/>
    </location>
</feature>
<feature type="region of interest" description="Disordered" evidence="2">
    <location>
        <begin position="1191"/>
        <end position="1292"/>
    </location>
</feature>
<dbReference type="Proteomes" id="UP001178508">
    <property type="component" value="Chromosome 20"/>
</dbReference>
<reference evidence="3" key="1">
    <citation type="submission" date="2023-08" db="EMBL/GenBank/DDBJ databases">
        <authorList>
            <person name="Alioto T."/>
            <person name="Alioto T."/>
            <person name="Gomez Garrido J."/>
        </authorList>
    </citation>
    <scope>NUCLEOTIDE SEQUENCE</scope>
</reference>
<gene>
    <name evidence="3" type="ORF">XNOV1_A013787</name>
</gene>
<proteinExistence type="predicted"/>
<dbReference type="PANTHER" id="PTHR18881:SF2">
    <property type="entry name" value="POLYAMINE-MODULATED FACTOR 1-BINDING PROTEIN 1"/>
    <property type="match status" value="1"/>
</dbReference>
<accession>A0AAV1H951</accession>
<organism evidence="3 4">
    <name type="scientific">Xyrichtys novacula</name>
    <name type="common">Pearly razorfish</name>
    <name type="synonym">Hemipteronotus novacula</name>
    <dbReference type="NCBI Taxonomy" id="13765"/>
    <lineage>
        <taxon>Eukaryota</taxon>
        <taxon>Metazoa</taxon>
        <taxon>Chordata</taxon>
        <taxon>Craniata</taxon>
        <taxon>Vertebrata</taxon>
        <taxon>Euteleostomi</taxon>
        <taxon>Actinopterygii</taxon>
        <taxon>Neopterygii</taxon>
        <taxon>Teleostei</taxon>
        <taxon>Neoteleostei</taxon>
        <taxon>Acanthomorphata</taxon>
        <taxon>Eupercaria</taxon>
        <taxon>Labriformes</taxon>
        <taxon>Labridae</taxon>
        <taxon>Xyrichtys</taxon>
    </lineage>
</organism>
<feature type="coiled-coil region" evidence="1">
    <location>
        <begin position="427"/>
        <end position="521"/>
    </location>
</feature>
<evidence type="ECO:0000313" key="3">
    <source>
        <dbReference type="EMBL" id="CAJ1082363.1"/>
    </source>
</evidence>
<dbReference type="GO" id="GO:0007283">
    <property type="term" value="P:spermatogenesis"/>
    <property type="evidence" value="ECO:0007669"/>
    <property type="project" value="TreeGrafter"/>
</dbReference>
<sequence>MLNTSTQVRRKICEPECRDDSRLSGPDTLKLPSPPEEEELETDTVGLSSGTNSLKHLVKEFKDLYEQRLRCVELDTTINGGERLQKKVNFLLSYVKDLEDQNQVLIQTVEDLREEADHEISEVGLELRTSNGIEEVSEVDRRTMRLDELVGSTAHIPTSYCSFVQITSELEDLEIQLQAKNKTISDLRRELDDDFQQKQKVLGSSKRLEHLQSELSCLQRIHKDNVKEIAEKDIRNTKLRATVELLQQEGSHTHAQLCKLSEELKRKEEEWRQMGDVQRLGYEKELQKAEERRRQEEEEWRRAIEEERKANAKAVEEQAEEAAVLNAQLKVSRKQEERQSRELSQLHQKEETLLSEMKEREEHVRNLDQDVVGLRATQDSLKRTLAMKEKHTKQLVRENTELKDRLASLQSGLQTRERTLRDISETLDQTKTSLQTERQHKQQIQEQLHHAKTEMERLQQELTNVHHTTEKKIHKKEIKTSALVEELAERKRQHSECQKELLQREKALQKLCEEKDELRAKTDDRGRECVHLKQTQERLEADLALSHEKLHTLHLEVRSRDQLILQLRAEMKSAEQKHQKTQEQVATLEAEVRHLKHEARGHQQEACKLSRKVRDIECLKDRTEKDQQQLCDQLCTSQQQVQAFEEKLKKQEVEMELLHRQLKGAEEERKDASLQRETVAIFKQKYTAAIEKVHRVQGRVELLEEELRYSQQQVKDSQLVTHSVKDELREMVQRYHEKVSQWENSQEALDQLTDELQATQNLLRESRQEVHHLKGMMGSVQERVDTLEQQKIVLDCDLRLYQKSHSHPDEEYLSLLKDRQQLQQRCAEQVERHAECEKAILQMKSELQRQIQEKMALKKSLLASNHTHKSSCTQLEQEVIRLKKEVADNQKVHAALLQESEEELKEARREAARRSRERGEFEALQEELRKEKEETRRAIREKRGLSGHVRQLSQEVEELRSRHQVTVEELAARAEEARRMEGCLTEGKLAEEKIRSMAARLESEVTELRRNLQHAVDQKLQAEREKQDAQEQVETLHSELEGMRSDNKNLRHESQLVMTNVNRWITEQKASNKSLTAQMKAQNKVLLIITEEKEHLQEANDTLNAEVKRLKEVANEKERDMERFKAQIRDQGILQDEIILEKQGCVARNLCKINDMQTRLRSNLEAIGMLNQQLNALSKENKCLRRQLEEERSMRRQLDKHRSSIHLPLSLSARPPPPSTSLPSSHRHPPSPSSDAATGDVQTHSGPERPGESRALGGAYRKETGWLSGRCSVWENKRGPDQMKPPEDFDLS</sequence>
<feature type="compositionally biased region" description="Basic and acidic residues" evidence="2">
    <location>
        <begin position="1191"/>
        <end position="1202"/>
    </location>
</feature>